<protein>
    <submittedName>
        <fullName evidence="3">Uncharacterized protein</fullName>
    </submittedName>
</protein>
<dbReference type="WBParaSite" id="MBELARI_LOCUS13816">
    <property type="protein sequence ID" value="MBELARI_LOCUS13816"/>
    <property type="gene ID" value="MBELARI_LOCUS13816"/>
</dbReference>
<keyword evidence="2" id="KW-1185">Reference proteome</keyword>
<name>A0AAF3EIG0_9BILA</name>
<feature type="transmembrane region" description="Helical" evidence="1">
    <location>
        <begin position="179"/>
        <end position="198"/>
    </location>
</feature>
<dbReference type="Proteomes" id="UP000887575">
    <property type="component" value="Unassembled WGS sequence"/>
</dbReference>
<feature type="transmembrane region" description="Helical" evidence="1">
    <location>
        <begin position="388"/>
        <end position="409"/>
    </location>
</feature>
<reference evidence="3" key="1">
    <citation type="submission" date="2024-02" db="UniProtKB">
        <authorList>
            <consortium name="WormBaseParasite"/>
        </authorList>
    </citation>
    <scope>IDENTIFICATION</scope>
</reference>
<keyword evidence="1" id="KW-1133">Transmembrane helix</keyword>
<organism evidence="2 3">
    <name type="scientific">Mesorhabditis belari</name>
    <dbReference type="NCBI Taxonomy" id="2138241"/>
    <lineage>
        <taxon>Eukaryota</taxon>
        <taxon>Metazoa</taxon>
        <taxon>Ecdysozoa</taxon>
        <taxon>Nematoda</taxon>
        <taxon>Chromadorea</taxon>
        <taxon>Rhabditida</taxon>
        <taxon>Rhabditina</taxon>
        <taxon>Rhabditomorpha</taxon>
        <taxon>Rhabditoidea</taxon>
        <taxon>Rhabditidae</taxon>
        <taxon>Mesorhabditinae</taxon>
        <taxon>Mesorhabditis</taxon>
    </lineage>
</organism>
<sequence length="462" mass="52908">MIARLLENSKFWQKYRDLFYVIFITFGLLGFYVLLQYVNNQGWSLVYTVHPSDNANDTQDLTTNCTNEIWIDSSTNRTRNLMVNASNNDSCAHDTNGTDGNDWTDPLTNNTLNLTIIDPITVIVDNGTYAPDDTFYNEYFGEYDDYSSSDNVTNDLSNYTSSYDKLPADISFIIKNMTIVVMFLSFFTTPLAAYFAVTNDRLSWPIRLLACAENVNKFVQALGFLLSESCGLVLYFDWKPFRCTRRTAYSFIYLYIYLGIYGLSDIALYCQCLVSLSRFLVLSLDGAYFQYTTKLPVLQLITPYILRIALGQAVLLMSQNGEYIGNYAWIEFIYTYLIKVPSFLACGLDVVTNMRLRALKSHGSVSRCDSHLMIQMLSNSLLTITNQILYYLIAIIIYFFWGDGVMQIWDGLRDFNQALLFNLVGSLICLVFLRKPREHTPRRDLPATVVSMQPSTPRQTAR</sequence>
<keyword evidence="1" id="KW-0812">Transmembrane</keyword>
<feature type="transmembrane region" description="Helical" evidence="1">
    <location>
        <begin position="218"/>
        <end position="238"/>
    </location>
</feature>
<evidence type="ECO:0000313" key="3">
    <source>
        <dbReference type="WBParaSite" id="MBELARI_LOCUS13816"/>
    </source>
</evidence>
<proteinExistence type="predicted"/>
<evidence type="ECO:0000313" key="2">
    <source>
        <dbReference type="Proteomes" id="UP000887575"/>
    </source>
</evidence>
<feature type="transmembrane region" description="Helical" evidence="1">
    <location>
        <begin position="415"/>
        <end position="433"/>
    </location>
</feature>
<dbReference type="AlphaFoldDB" id="A0AAF3EIG0"/>
<evidence type="ECO:0000256" key="1">
    <source>
        <dbReference type="SAM" id="Phobius"/>
    </source>
</evidence>
<feature type="transmembrane region" description="Helical" evidence="1">
    <location>
        <begin position="18"/>
        <end position="35"/>
    </location>
</feature>
<accession>A0AAF3EIG0</accession>
<keyword evidence="1" id="KW-0472">Membrane</keyword>
<feature type="transmembrane region" description="Helical" evidence="1">
    <location>
        <begin position="250"/>
        <end position="277"/>
    </location>
</feature>